<dbReference type="InterPro" id="IPR007197">
    <property type="entry name" value="rSAM"/>
</dbReference>
<dbReference type="GO" id="GO:0003824">
    <property type="term" value="F:catalytic activity"/>
    <property type="evidence" value="ECO:0007669"/>
    <property type="project" value="InterPro"/>
</dbReference>
<dbReference type="RefSeq" id="WP_037268536.1">
    <property type="nucleotide sequence ID" value="NZ_QHKI01000037.1"/>
</dbReference>
<dbReference type="GO" id="GO:0046872">
    <property type="term" value="F:metal ion binding"/>
    <property type="evidence" value="ECO:0007669"/>
    <property type="project" value="UniProtKB-KW"/>
</dbReference>
<evidence type="ECO:0000313" key="6">
    <source>
        <dbReference type="EMBL" id="RSM78147.1"/>
    </source>
</evidence>
<dbReference type="EMBL" id="QHKI01000037">
    <property type="protein sequence ID" value="RSM78147.1"/>
    <property type="molecule type" value="Genomic_DNA"/>
</dbReference>
<protein>
    <submittedName>
        <fullName evidence="6">Radical SAM protein</fullName>
    </submittedName>
</protein>
<comment type="caution">
    <text evidence="6">The sequence shown here is derived from an EMBL/GenBank/DDBJ whole genome shotgun (WGS) entry which is preliminary data.</text>
</comment>
<dbReference type="GO" id="GO:0051536">
    <property type="term" value="F:iron-sulfur cluster binding"/>
    <property type="evidence" value="ECO:0007669"/>
    <property type="project" value="UniProtKB-KW"/>
</dbReference>
<dbReference type="AlphaFoldDB" id="A0A428Z0U7"/>
<dbReference type="PANTHER" id="PTHR11228:SF7">
    <property type="entry name" value="PQQA PEPTIDE CYCLASE"/>
    <property type="match status" value="1"/>
</dbReference>
<proteinExistence type="predicted"/>
<dbReference type="OrthoDB" id="9782387at2"/>
<sequence>MRLAEIMALRQTICAGVLVTLTERCPLRCAHCSSSSDMRGRQLDGAALLRLVGTFTRECRPDVLMLTGGEPMLRPDLVADTAQAARAAGTRTAALSGAFFARDNGIPAPIMRAFRALDHVSFSLDAFHEREVPRRNVFAVLRTVLRLGVATSLHIVGDDPYLQQLSTEVLTMFGSDVPMLVSAVKPIGRAASWARRQHTPPDGLAAAPCAMAAWPVVTADGHVVSCCNQSVVDGPARPEHLRLGELGTTWASIRARAHNSPVLRMIRTVGPVYIASQGGSPGSTDYCGTCQRLGESPSAVEWAVRAGSGPAGELLQATASSQAGGVEALIRRHGVARYAHLVGKP</sequence>
<keyword evidence="4" id="KW-0411">Iron-sulfur</keyword>
<evidence type="ECO:0000256" key="4">
    <source>
        <dbReference type="ARBA" id="ARBA00023014"/>
    </source>
</evidence>
<evidence type="ECO:0000256" key="3">
    <source>
        <dbReference type="ARBA" id="ARBA00023004"/>
    </source>
</evidence>
<name>A0A428Z0U7_KIBAR</name>
<dbReference type="InterPro" id="IPR013785">
    <property type="entry name" value="Aldolase_TIM"/>
</dbReference>
<feature type="domain" description="Radical SAM core" evidence="5">
    <location>
        <begin position="20"/>
        <end position="153"/>
    </location>
</feature>
<organism evidence="6 7">
    <name type="scientific">Kibdelosporangium aridum</name>
    <dbReference type="NCBI Taxonomy" id="2030"/>
    <lineage>
        <taxon>Bacteria</taxon>
        <taxon>Bacillati</taxon>
        <taxon>Actinomycetota</taxon>
        <taxon>Actinomycetes</taxon>
        <taxon>Pseudonocardiales</taxon>
        <taxon>Pseudonocardiaceae</taxon>
        <taxon>Kibdelosporangium</taxon>
    </lineage>
</organism>
<evidence type="ECO:0000259" key="5">
    <source>
        <dbReference type="Pfam" id="PF04055"/>
    </source>
</evidence>
<dbReference type="InterPro" id="IPR058240">
    <property type="entry name" value="rSAM_sf"/>
</dbReference>
<dbReference type="Pfam" id="PF04055">
    <property type="entry name" value="Radical_SAM"/>
    <property type="match status" value="1"/>
</dbReference>
<evidence type="ECO:0000256" key="1">
    <source>
        <dbReference type="ARBA" id="ARBA00022691"/>
    </source>
</evidence>
<gene>
    <name evidence="6" type="ORF">DMH04_33850</name>
</gene>
<dbReference type="CDD" id="cd01335">
    <property type="entry name" value="Radical_SAM"/>
    <property type="match status" value="1"/>
</dbReference>
<dbReference type="SUPFAM" id="SSF102114">
    <property type="entry name" value="Radical SAM enzymes"/>
    <property type="match status" value="1"/>
</dbReference>
<keyword evidence="2" id="KW-0479">Metal-binding</keyword>
<reference evidence="6 7" key="1">
    <citation type="submission" date="2018-05" db="EMBL/GenBank/DDBJ databases">
        <title>Evolution of GPA BGCs.</title>
        <authorList>
            <person name="Waglechner N."/>
            <person name="Wright G.D."/>
        </authorList>
    </citation>
    <scope>NUCLEOTIDE SEQUENCE [LARGE SCALE GENOMIC DNA]</scope>
    <source>
        <strain evidence="6 7">A82846</strain>
    </source>
</reference>
<keyword evidence="3" id="KW-0408">Iron</keyword>
<evidence type="ECO:0000256" key="2">
    <source>
        <dbReference type="ARBA" id="ARBA00022723"/>
    </source>
</evidence>
<dbReference type="PANTHER" id="PTHR11228">
    <property type="entry name" value="RADICAL SAM DOMAIN PROTEIN"/>
    <property type="match status" value="1"/>
</dbReference>
<dbReference type="Gene3D" id="3.20.20.70">
    <property type="entry name" value="Aldolase class I"/>
    <property type="match status" value="1"/>
</dbReference>
<dbReference type="SFLD" id="SFLDS00029">
    <property type="entry name" value="Radical_SAM"/>
    <property type="match status" value="1"/>
</dbReference>
<accession>A0A428Z0U7</accession>
<dbReference type="InterPro" id="IPR050377">
    <property type="entry name" value="Radical_SAM_PqqE_MftC-like"/>
</dbReference>
<dbReference type="Proteomes" id="UP000287547">
    <property type="component" value="Unassembled WGS sequence"/>
</dbReference>
<evidence type="ECO:0000313" key="7">
    <source>
        <dbReference type="Proteomes" id="UP000287547"/>
    </source>
</evidence>
<keyword evidence="1" id="KW-0949">S-adenosyl-L-methionine</keyword>